<gene>
    <name evidence="1" type="ORF">GCM10023307_34120</name>
</gene>
<dbReference type="Proteomes" id="UP001499959">
    <property type="component" value="Unassembled WGS sequence"/>
</dbReference>
<keyword evidence="2" id="KW-1185">Reference proteome</keyword>
<dbReference type="EMBL" id="BAABJE010000023">
    <property type="protein sequence ID" value="GAA4804708.1"/>
    <property type="molecule type" value="Genomic_DNA"/>
</dbReference>
<organism evidence="1 2">
    <name type="scientific">Lysobacter hankyongensis</name>
    <dbReference type="NCBI Taxonomy" id="1176535"/>
    <lineage>
        <taxon>Bacteria</taxon>
        <taxon>Pseudomonadati</taxon>
        <taxon>Pseudomonadota</taxon>
        <taxon>Gammaproteobacteria</taxon>
        <taxon>Lysobacterales</taxon>
        <taxon>Lysobacteraceae</taxon>
        <taxon>Lysobacter</taxon>
    </lineage>
</organism>
<proteinExistence type="predicted"/>
<reference evidence="2" key="1">
    <citation type="journal article" date="2019" name="Int. J. Syst. Evol. Microbiol.">
        <title>The Global Catalogue of Microorganisms (GCM) 10K type strain sequencing project: providing services to taxonomists for standard genome sequencing and annotation.</title>
        <authorList>
            <consortium name="The Broad Institute Genomics Platform"/>
            <consortium name="The Broad Institute Genome Sequencing Center for Infectious Disease"/>
            <person name="Wu L."/>
            <person name="Ma J."/>
        </authorList>
    </citation>
    <scope>NUCLEOTIDE SEQUENCE [LARGE SCALE GENOMIC DNA]</scope>
    <source>
        <strain evidence="2">JCM 18204</strain>
    </source>
</reference>
<dbReference type="RefSeq" id="WP_345304573.1">
    <property type="nucleotide sequence ID" value="NZ_BAABJE010000023.1"/>
</dbReference>
<comment type="caution">
    <text evidence="1">The sequence shown here is derived from an EMBL/GenBank/DDBJ whole genome shotgun (WGS) entry which is preliminary data.</text>
</comment>
<evidence type="ECO:0000313" key="1">
    <source>
        <dbReference type="EMBL" id="GAA4804708.1"/>
    </source>
</evidence>
<name>A0ABP9C509_9GAMM</name>
<accession>A0ABP9C509</accession>
<sequence>MSKSVIDEIGRERAEGLMAEAVQDAVEKAAALGLPQVVRVNGAWCRRYPDGRIEPIGEGA</sequence>
<protein>
    <submittedName>
        <fullName evidence="1">Uncharacterized protein</fullName>
    </submittedName>
</protein>
<evidence type="ECO:0000313" key="2">
    <source>
        <dbReference type="Proteomes" id="UP001499959"/>
    </source>
</evidence>